<feature type="transmembrane region" description="Helical" evidence="9">
    <location>
        <begin position="455"/>
        <end position="475"/>
    </location>
</feature>
<dbReference type="Proteomes" id="UP001056708">
    <property type="component" value="Chromosome"/>
</dbReference>
<feature type="transmembrane region" description="Helical" evidence="9">
    <location>
        <begin position="247"/>
        <end position="265"/>
    </location>
</feature>
<dbReference type="RefSeq" id="WP_252662703.1">
    <property type="nucleotide sequence ID" value="NZ_CP098611.1"/>
</dbReference>
<feature type="transmembrane region" description="Helical" evidence="9">
    <location>
        <begin position="119"/>
        <end position="138"/>
    </location>
</feature>
<dbReference type="NCBIfam" id="NF005564">
    <property type="entry name" value="PRK07234.1-4"/>
    <property type="match status" value="1"/>
</dbReference>
<keyword evidence="3" id="KW-1003">Cell membrane</keyword>
<comment type="similarity">
    <text evidence="2">Belongs to the CPA3 antiporters (TC 2.A.63) subunit D family.</text>
</comment>
<dbReference type="PANTHER" id="PTHR42703">
    <property type="entry name" value="NADH DEHYDROGENASE"/>
    <property type="match status" value="1"/>
</dbReference>
<dbReference type="Pfam" id="PF00361">
    <property type="entry name" value="Proton_antipo_M"/>
    <property type="match status" value="1"/>
</dbReference>
<name>A0ABY5ANA4_9CYAN</name>
<dbReference type="PANTHER" id="PTHR42703:SF1">
    <property type="entry name" value="NA(+)_H(+) ANTIPORTER SUBUNIT D1"/>
    <property type="match status" value="1"/>
</dbReference>
<keyword evidence="5 9" id="KW-1133">Transmembrane helix</keyword>
<evidence type="ECO:0000256" key="1">
    <source>
        <dbReference type="ARBA" id="ARBA00004651"/>
    </source>
</evidence>
<comment type="function">
    <text evidence="7">NDH-1 shuttles electrons from NAD(P)H, via FMN and iron-sulfur (Fe-S) centers, to quinones in the respiratory chain. The immediate electron acceptor for the enzyme in this species is believed to be plastoquinone. Couples the redox reaction to proton translocation (for every two electrons transferred, four hydrogen ions are translocated across the cytoplasmic membrane), and thus conserves the redox energy in a proton gradient.</text>
</comment>
<feature type="transmembrane region" description="Helical" evidence="9">
    <location>
        <begin position="424"/>
        <end position="443"/>
    </location>
</feature>
<keyword evidence="4 8" id="KW-0812">Transmembrane</keyword>
<feature type="transmembrane region" description="Helical" evidence="9">
    <location>
        <begin position="150"/>
        <end position="170"/>
    </location>
</feature>
<dbReference type="InterPro" id="IPR050586">
    <property type="entry name" value="CPA3_Na-H_Antiporter_D"/>
</dbReference>
<evidence type="ECO:0000256" key="2">
    <source>
        <dbReference type="ARBA" id="ARBA00005346"/>
    </source>
</evidence>
<sequence>MTPLTIVGITLPLLIGLTIYLLPPLAPYLALGITLLSLGYSVQILGHQEVVEPQLLDNFGISLQIDSLSGYFILTNALVMLSVLIYCWSQNKSAFFYTQFTILQGSLNAVFISADFLSLYVNLEVISITVFLLIAYPLTDRLIWIGLRYLFISNTAMLFYLVGAILVYQANHSFHFDGLMNAPPEAIALILLGLLSKGGIFISGLWSPLTNAESDTSVSVLLSGIVEKAGVFPLIRCALLLEDIQPIVQVLGIATAFFGVAYGLFERDTKRVLASSTISQLGWIMVAPAVGGIYALAHGLVKALLFFVVGALPSRDLEQLQQKPMASVLWVPLFIGCLSISGAPLWVGFGAKKLTLAQLPLIPNILMTIAAIGTAVLYAKFVFLPHRSSSRPVSPNFLILVGVLILGLVVANSVYLPAYTVFNLFKSIAIVLVGWGLYWVVLRKVHWQIPRIGEALEHLLGVMTLVLIILFWGVVL</sequence>
<proteinExistence type="inferred from homology"/>
<feature type="transmembrane region" description="Helical" evidence="9">
    <location>
        <begin position="296"/>
        <end position="314"/>
    </location>
</feature>
<evidence type="ECO:0000256" key="9">
    <source>
        <dbReference type="SAM" id="Phobius"/>
    </source>
</evidence>
<dbReference type="InterPro" id="IPR001750">
    <property type="entry name" value="ND/Mrp_TM"/>
</dbReference>
<evidence type="ECO:0000256" key="4">
    <source>
        <dbReference type="ARBA" id="ARBA00022692"/>
    </source>
</evidence>
<evidence type="ECO:0000313" key="12">
    <source>
        <dbReference type="Proteomes" id="UP001056708"/>
    </source>
</evidence>
<dbReference type="EMBL" id="CP098611">
    <property type="protein sequence ID" value="USR90679.1"/>
    <property type="molecule type" value="Genomic_DNA"/>
</dbReference>
<comment type="subcellular location">
    <subcellularLocation>
        <location evidence="1">Cell membrane</location>
        <topology evidence="1">Multi-pass membrane protein</topology>
    </subcellularLocation>
    <subcellularLocation>
        <location evidence="8">Membrane</location>
        <topology evidence="8">Multi-pass membrane protein</topology>
    </subcellularLocation>
</comment>
<protein>
    <submittedName>
        <fullName evidence="11">Cation:proton antiporter</fullName>
    </submittedName>
</protein>
<evidence type="ECO:0000256" key="7">
    <source>
        <dbReference type="ARBA" id="ARBA00025624"/>
    </source>
</evidence>
<feature type="transmembrane region" description="Helical" evidence="9">
    <location>
        <begin position="361"/>
        <end position="384"/>
    </location>
</feature>
<keyword evidence="12" id="KW-1185">Reference proteome</keyword>
<evidence type="ECO:0000259" key="10">
    <source>
        <dbReference type="Pfam" id="PF00361"/>
    </source>
</evidence>
<evidence type="ECO:0000313" key="11">
    <source>
        <dbReference type="EMBL" id="USR90679.1"/>
    </source>
</evidence>
<reference evidence="11" key="1">
    <citation type="submission" date="2022-06" db="EMBL/GenBank/DDBJ databases">
        <title>Genome sequence of Phormidium yuhuli AB48 isolated from an industrial photobioreactor environment.</title>
        <authorList>
            <person name="Qiu Y."/>
            <person name="Noonan A.J.C."/>
            <person name="Dofher K."/>
            <person name="Koch M."/>
            <person name="Kieft B."/>
            <person name="Lin X."/>
            <person name="Ziels R.M."/>
            <person name="Hallam S.J."/>
        </authorList>
    </citation>
    <scope>NUCLEOTIDE SEQUENCE</scope>
    <source>
        <strain evidence="11">AB48</strain>
    </source>
</reference>
<evidence type="ECO:0000256" key="3">
    <source>
        <dbReference type="ARBA" id="ARBA00022475"/>
    </source>
</evidence>
<feature type="transmembrane region" description="Helical" evidence="9">
    <location>
        <begin position="68"/>
        <end position="87"/>
    </location>
</feature>
<feature type="transmembrane region" description="Helical" evidence="9">
    <location>
        <begin position="94"/>
        <end position="113"/>
    </location>
</feature>
<accession>A0ABY5ANA4</accession>
<organism evidence="11 12">
    <name type="scientific">Phormidium yuhuli AB48</name>
    <dbReference type="NCBI Taxonomy" id="2940671"/>
    <lineage>
        <taxon>Bacteria</taxon>
        <taxon>Bacillati</taxon>
        <taxon>Cyanobacteriota</taxon>
        <taxon>Cyanophyceae</taxon>
        <taxon>Oscillatoriophycideae</taxon>
        <taxon>Oscillatoriales</taxon>
        <taxon>Oscillatoriaceae</taxon>
        <taxon>Phormidium</taxon>
        <taxon>Phormidium yuhuli</taxon>
    </lineage>
</organism>
<evidence type="ECO:0000256" key="8">
    <source>
        <dbReference type="RuleBase" id="RU000320"/>
    </source>
</evidence>
<feature type="transmembrane region" description="Helical" evidence="9">
    <location>
        <begin position="396"/>
        <end position="418"/>
    </location>
</feature>
<feature type="transmembrane region" description="Helical" evidence="9">
    <location>
        <begin position="326"/>
        <end position="349"/>
    </location>
</feature>
<gene>
    <name evidence="11" type="ORF">NEA10_17920</name>
</gene>
<keyword evidence="6 9" id="KW-0472">Membrane</keyword>
<evidence type="ECO:0000256" key="5">
    <source>
        <dbReference type="ARBA" id="ARBA00022989"/>
    </source>
</evidence>
<evidence type="ECO:0000256" key="6">
    <source>
        <dbReference type="ARBA" id="ARBA00023136"/>
    </source>
</evidence>
<feature type="domain" description="NADH:quinone oxidoreductase/Mrp antiporter transmembrane" evidence="10">
    <location>
        <begin position="113"/>
        <end position="376"/>
    </location>
</feature>
<feature type="transmembrane region" description="Helical" evidence="9">
    <location>
        <begin position="186"/>
        <end position="206"/>
    </location>
</feature>